<dbReference type="SUPFAM" id="SSF53474">
    <property type="entry name" value="alpha/beta-Hydrolases"/>
    <property type="match status" value="1"/>
</dbReference>
<dbReference type="PRINTS" id="PR00862">
    <property type="entry name" value="PROLIGOPTASE"/>
</dbReference>
<dbReference type="Pfam" id="PF00326">
    <property type="entry name" value="Peptidase_S9"/>
    <property type="match status" value="1"/>
</dbReference>
<sequence length="710" mass="78686">MKAVWLTLALGVTLAGMNDSHARDTTPAATATAASDDPFLWLEDIHGERALDWVKQQNATTAKQFVDNAEFAHTRDGILEVLDSEARIPYVNRMGDHLYNFWRDKAHPRGIWRRTTLAEYRKAEPAWELLLDVDALNQTEGRRWVFKGVRCLKPAYERCLVSLSPDGGDAVAVREFSIPHKAFVKGGFVLPVAKSEVDWIDEDTLYVGTDFGPGSMTESSYPRIAKEWKRGTPLAAATTVYEGKPSDLAVSAHHDRTPGYERDFVSVARDFYHSDLYQRLGDKLARVEVPADAEAEAHRDWLLVRTRSPWTVDGSSYPAGALLAAQFGSFMAGKRHFTVLFKPDAHTSLDSYAWTKNHLILNLMDDVKSRLEVLSPPQMATPDGDWKRVAMPGAPAMSTINVVDTDPDHSDEYWLDVTGFLAPSSLEHGVVGDAAAETIKQAPAFFDAAKFAVSQYFVQSKDGTRVPYFEIAPKGIKLDGSNRTLLYGYGGFEVSLQPQYSGSVGRAWLERGGVYVIANIRGGGEYGPQWHQAALKANRPRAYEDFAAVAEDLVKRGVTSARHLGAEGGSNGGLLMGNMLTMYPQLFGAIACEVPLLDMKRYIHLSAGASWMAEYGNPDTADWGFIKTFSPYQNVRKDGHYPPVLFYTATSDDRVGPVQARKMAAKMQAQGHRNVWFYENLEGGHGAGADNQQSAHMHAMAYDFLWDQLK</sequence>
<dbReference type="InterPro" id="IPR051167">
    <property type="entry name" value="Prolyl_oligopep/macrocyclase"/>
</dbReference>
<feature type="domain" description="Peptidase S9 prolyl oligopeptidase catalytic" evidence="4">
    <location>
        <begin position="507"/>
        <end position="709"/>
    </location>
</feature>
<protein>
    <submittedName>
        <fullName evidence="6">Prolyl oligopeptidase</fullName>
    </submittedName>
</protein>
<dbReference type="GO" id="GO:0004252">
    <property type="term" value="F:serine-type endopeptidase activity"/>
    <property type="evidence" value="ECO:0007669"/>
    <property type="project" value="InterPro"/>
</dbReference>
<dbReference type="InterPro" id="IPR023302">
    <property type="entry name" value="Pept_S9A_N"/>
</dbReference>
<dbReference type="Proteomes" id="UP000076131">
    <property type="component" value="Unassembled WGS sequence"/>
</dbReference>
<dbReference type="InterPro" id="IPR002470">
    <property type="entry name" value="Peptidase_S9A"/>
</dbReference>
<keyword evidence="1" id="KW-0645">Protease</keyword>
<dbReference type="InterPro" id="IPR029058">
    <property type="entry name" value="AB_hydrolase_fold"/>
</dbReference>
<dbReference type="EMBL" id="LVJS01000037">
    <property type="protein sequence ID" value="KZC23922.1"/>
    <property type="molecule type" value="Genomic_DNA"/>
</dbReference>
<dbReference type="SUPFAM" id="SSF50993">
    <property type="entry name" value="Peptidase/esterase 'gauge' domain"/>
    <property type="match status" value="1"/>
</dbReference>
<dbReference type="AlphaFoldDB" id="A0A154QHX3"/>
<evidence type="ECO:0000256" key="1">
    <source>
        <dbReference type="ARBA" id="ARBA00022670"/>
    </source>
</evidence>
<evidence type="ECO:0000313" key="7">
    <source>
        <dbReference type="Proteomes" id="UP000076131"/>
    </source>
</evidence>
<keyword evidence="2" id="KW-0378">Hydrolase</keyword>
<keyword evidence="3" id="KW-0720">Serine protease</keyword>
<dbReference type="eggNOG" id="COG1505">
    <property type="taxonomic scope" value="Bacteria"/>
</dbReference>
<organism evidence="6 7">
    <name type="scientific">Rhodanobacter thiooxydans</name>
    <dbReference type="NCBI Taxonomy" id="416169"/>
    <lineage>
        <taxon>Bacteria</taxon>
        <taxon>Pseudomonadati</taxon>
        <taxon>Pseudomonadota</taxon>
        <taxon>Gammaproteobacteria</taxon>
        <taxon>Lysobacterales</taxon>
        <taxon>Rhodanobacteraceae</taxon>
        <taxon>Rhodanobacter</taxon>
    </lineage>
</organism>
<reference evidence="6 7" key="1">
    <citation type="journal article" date="2016" name="MBio">
        <title>Lateral Gene Transfer in a Heavy Metal-Contaminated-Groundwater Microbial Community.</title>
        <authorList>
            <person name="Hemme C.L."/>
            <person name="Green S.J."/>
            <person name="Rishishwar L."/>
            <person name="Prakash O."/>
            <person name="Pettenato A."/>
            <person name="Chakraborty R."/>
            <person name="Deutschbauer A.M."/>
            <person name="Van Nostrand J.D."/>
            <person name="Wu L."/>
            <person name="He Z."/>
            <person name="Jordan I.K."/>
            <person name="Hazen T.C."/>
            <person name="Arkin A.P."/>
            <person name="Kostka J.E."/>
            <person name="Zhou J."/>
        </authorList>
    </citation>
    <scope>NUCLEOTIDE SEQUENCE [LARGE SCALE GENOMIC DNA]</scope>
    <source>
        <strain evidence="6 7">FW104-T7</strain>
    </source>
</reference>
<evidence type="ECO:0000313" key="6">
    <source>
        <dbReference type="EMBL" id="KZC23922.1"/>
    </source>
</evidence>
<gene>
    <name evidence="6" type="ORF">RHOFW104T7_10995</name>
</gene>
<evidence type="ECO:0000259" key="4">
    <source>
        <dbReference type="Pfam" id="PF00326"/>
    </source>
</evidence>
<dbReference type="PANTHER" id="PTHR42881:SF13">
    <property type="entry name" value="PROLYL ENDOPEPTIDASE"/>
    <property type="match status" value="1"/>
</dbReference>
<dbReference type="Pfam" id="PF02897">
    <property type="entry name" value="Peptidase_S9_N"/>
    <property type="match status" value="1"/>
</dbReference>
<dbReference type="GO" id="GO:0005829">
    <property type="term" value="C:cytosol"/>
    <property type="evidence" value="ECO:0007669"/>
    <property type="project" value="TreeGrafter"/>
</dbReference>
<keyword evidence="7" id="KW-1185">Reference proteome</keyword>
<dbReference type="PANTHER" id="PTHR42881">
    <property type="entry name" value="PROLYL ENDOPEPTIDASE"/>
    <property type="match status" value="1"/>
</dbReference>
<dbReference type="GO" id="GO:0070012">
    <property type="term" value="F:oligopeptidase activity"/>
    <property type="evidence" value="ECO:0007669"/>
    <property type="project" value="TreeGrafter"/>
</dbReference>
<evidence type="ECO:0000259" key="5">
    <source>
        <dbReference type="Pfam" id="PF02897"/>
    </source>
</evidence>
<dbReference type="InterPro" id="IPR001375">
    <property type="entry name" value="Peptidase_S9_cat"/>
</dbReference>
<comment type="caution">
    <text evidence="6">The sequence shown here is derived from an EMBL/GenBank/DDBJ whole genome shotgun (WGS) entry which is preliminary data.</text>
</comment>
<proteinExistence type="predicted"/>
<dbReference type="Gene3D" id="2.130.10.120">
    <property type="entry name" value="Prolyl oligopeptidase, N-terminal domain"/>
    <property type="match status" value="1"/>
</dbReference>
<name>A0A154QHX3_9GAMM</name>
<dbReference type="GO" id="GO:0006508">
    <property type="term" value="P:proteolysis"/>
    <property type="evidence" value="ECO:0007669"/>
    <property type="project" value="UniProtKB-KW"/>
</dbReference>
<accession>A0A154QHX3</accession>
<feature type="domain" description="Peptidase S9A N-terminal" evidence="5">
    <location>
        <begin position="33"/>
        <end position="425"/>
    </location>
</feature>
<evidence type="ECO:0000256" key="2">
    <source>
        <dbReference type="ARBA" id="ARBA00022801"/>
    </source>
</evidence>
<evidence type="ECO:0000256" key="3">
    <source>
        <dbReference type="ARBA" id="ARBA00022825"/>
    </source>
</evidence>
<dbReference type="STRING" id="416169.RHOFW104T7_10995"/>
<dbReference type="Gene3D" id="3.40.50.1820">
    <property type="entry name" value="alpha/beta hydrolase"/>
    <property type="match status" value="1"/>
</dbReference>